<sequence length="192" mass="21940">MSSKQDRRAAILVALRAGFPKTTVYRVAQYLNEFNGNATPLRKTQDRSRSKKRTPKFLHELQERINDDPSTSMRYLVVKMNVDEKTIRTAVHEDFRSKSYASKAKISSQTIFHFLVEGDVPPSSPDCNLLDYYVWGVLERESNKHSHISVVSLKASIVEAVASMNKKHLVNACTRFRSRLEAVFEADGGWFE</sequence>
<dbReference type="AlphaFoldDB" id="A0A7T8GX32"/>
<keyword evidence="2" id="KW-1185">Reference proteome</keyword>
<dbReference type="Gene3D" id="3.30.420.10">
    <property type="entry name" value="Ribonuclease H-like superfamily/Ribonuclease H"/>
    <property type="match status" value="1"/>
</dbReference>
<reference evidence="2" key="1">
    <citation type="submission" date="2021-01" db="EMBL/GenBank/DDBJ databases">
        <title>Caligus Genome Assembly.</title>
        <authorList>
            <person name="Gallardo-Escarate C."/>
        </authorList>
    </citation>
    <scope>NUCLEOTIDE SEQUENCE [LARGE SCALE GENOMIC DNA]</scope>
</reference>
<gene>
    <name evidence="1" type="ORF">FKW44_020317</name>
</gene>
<organism evidence="1 2">
    <name type="scientific">Caligus rogercresseyi</name>
    <name type="common">Sea louse</name>
    <dbReference type="NCBI Taxonomy" id="217165"/>
    <lineage>
        <taxon>Eukaryota</taxon>
        <taxon>Metazoa</taxon>
        <taxon>Ecdysozoa</taxon>
        <taxon>Arthropoda</taxon>
        <taxon>Crustacea</taxon>
        <taxon>Multicrustacea</taxon>
        <taxon>Hexanauplia</taxon>
        <taxon>Copepoda</taxon>
        <taxon>Siphonostomatoida</taxon>
        <taxon>Caligidae</taxon>
        <taxon>Caligus</taxon>
    </lineage>
</organism>
<dbReference type="PANTHER" id="PTHR47326">
    <property type="entry name" value="TRANSPOSABLE ELEMENT TC3 TRANSPOSASE-LIKE PROTEIN"/>
    <property type="match status" value="1"/>
</dbReference>
<evidence type="ECO:0000313" key="1">
    <source>
        <dbReference type="EMBL" id="QQP39433.1"/>
    </source>
</evidence>
<evidence type="ECO:0000313" key="2">
    <source>
        <dbReference type="Proteomes" id="UP000595437"/>
    </source>
</evidence>
<dbReference type="EMBL" id="CP045903">
    <property type="protein sequence ID" value="QQP39433.1"/>
    <property type="molecule type" value="Genomic_DNA"/>
</dbReference>
<dbReference type="Proteomes" id="UP000595437">
    <property type="component" value="Chromosome 14"/>
</dbReference>
<dbReference type="OrthoDB" id="155387at2759"/>
<name>A0A7T8GX32_CALRO</name>
<accession>A0A7T8GX32</accession>
<dbReference type="GO" id="GO:0003676">
    <property type="term" value="F:nucleic acid binding"/>
    <property type="evidence" value="ECO:0007669"/>
    <property type="project" value="InterPro"/>
</dbReference>
<protein>
    <submittedName>
        <fullName evidence="1">Uncharacterized protein</fullName>
    </submittedName>
</protein>
<proteinExistence type="predicted"/>
<dbReference type="InterPro" id="IPR036397">
    <property type="entry name" value="RNaseH_sf"/>
</dbReference>
<dbReference type="PANTHER" id="PTHR47326:SF1">
    <property type="entry name" value="HTH PSQ-TYPE DOMAIN-CONTAINING PROTEIN"/>
    <property type="match status" value="1"/>
</dbReference>